<evidence type="ECO:0000313" key="1">
    <source>
        <dbReference type="EnsemblPlants" id="Solyc06g050910.1.1.1"/>
    </source>
</evidence>
<organism evidence="1">
    <name type="scientific">Solanum lycopersicum</name>
    <name type="common">Tomato</name>
    <name type="synonym">Lycopersicon esculentum</name>
    <dbReference type="NCBI Taxonomy" id="4081"/>
    <lineage>
        <taxon>Eukaryota</taxon>
        <taxon>Viridiplantae</taxon>
        <taxon>Streptophyta</taxon>
        <taxon>Embryophyta</taxon>
        <taxon>Tracheophyta</taxon>
        <taxon>Spermatophyta</taxon>
        <taxon>Magnoliopsida</taxon>
        <taxon>eudicotyledons</taxon>
        <taxon>Gunneridae</taxon>
        <taxon>Pentapetalae</taxon>
        <taxon>asterids</taxon>
        <taxon>lamiids</taxon>
        <taxon>Solanales</taxon>
        <taxon>Solanaceae</taxon>
        <taxon>Solanoideae</taxon>
        <taxon>Solaneae</taxon>
        <taxon>Solanum</taxon>
        <taxon>Solanum subgen. Lycopersicon</taxon>
    </lineage>
</organism>
<dbReference type="InParanoid" id="A0A3Q7GRT7"/>
<dbReference type="SMR" id="A0A3Q7GRT7"/>
<dbReference type="Proteomes" id="UP000004994">
    <property type="component" value="Chromosome 6"/>
</dbReference>
<accession>A0A3Q7GRT7</accession>
<dbReference type="PaxDb" id="4081-Solyc06g050910.1.1"/>
<reference evidence="1" key="2">
    <citation type="submission" date="2019-01" db="UniProtKB">
        <authorList>
            <consortium name="EnsemblPlants"/>
        </authorList>
    </citation>
    <scope>IDENTIFICATION</scope>
    <source>
        <strain evidence="1">cv. Heinz 1706</strain>
    </source>
</reference>
<keyword evidence="2" id="KW-1185">Reference proteome</keyword>
<dbReference type="Gramene" id="Solyc06g050910.1.1">
    <property type="protein sequence ID" value="Solyc06g050910.1.1.1"/>
    <property type="gene ID" value="Solyc06g050910.1"/>
</dbReference>
<proteinExistence type="predicted"/>
<evidence type="ECO:0000313" key="2">
    <source>
        <dbReference type="Proteomes" id="UP000004994"/>
    </source>
</evidence>
<reference evidence="1" key="1">
    <citation type="journal article" date="2012" name="Nature">
        <title>The tomato genome sequence provides insights into fleshy fruit evolution.</title>
        <authorList>
            <consortium name="Tomato Genome Consortium"/>
        </authorList>
    </citation>
    <scope>NUCLEOTIDE SEQUENCE [LARGE SCALE GENOMIC DNA]</scope>
    <source>
        <strain evidence="1">cv. Heinz 1706</strain>
    </source>
</reference>
<sequence length="64" mass="7307">MGHCLTLNKNDNSKKQTKKKFDSVFDPLRGFAKYNVRLVKRCRATSQIAKNSIKLPLILQSISL</sequence>
<dbReference type="EnsemblPlants" id="Solyc06g050910.1.1">
    <property type="protein sequence ID" value="Solyc06g050910.1.1.1"/>
    <property type="gene ID" value="Solyc06g050910.1"/>
</dbReference>
<name>A0A3Q7GRT7_SOLLC</name>
<dbReference type="AlphaFoldDB" id="A0A3Q7GRT7"/>
<protein>
    <submittedName>
        <fullName evidence="1">Uncharacterized protein</fullName>
    </submittedName>
</protein>